<keyword evidence="2" id="KW-1185">Reference proteome</keyword>
<evidence type="ECO:0000313" key="2">
    <source>
        <dbReference type="Proteomes" id="UP001161247"/>
    </source>
</evidence>
<dbReference type="InterPro" id="IPR039609">
    <property type="entry name" value="VQ_15/22"/>
</dbReference>
<organism evidence="1 2">
    <name type="scientific">Oldenlandia corymbosa var. corymbosa</name>
    <dbReference type="NCBI Taxonomy" id="529605"/>
    <lineage>
        <taxon>Eukaryota</taxon>
        <taxon>Viridiplantae</taxon>
        <taxon>Streptophyta</taxon>
        <taxon>Embryophyta</taxon>
        <taxon>Tracheophyta</taxon>
        <taxon>Spermatophyta</taxon>
        <taxon>Magnoliopsida</taxon>
        <taxon>eudicotyledons</taxon>
        <taxon>Gunneridae</taxon>
        <taxon>Pentapetalae</taxon>
        <taxon>asterids</taxon>
        <taxon>lamiids</taxon>
        <taxon>Gentianales</taxon>
        <taxon>Rubiaceae</taxon>
        <taxon>Rubioideae</taxon>
        <taxon>Spermacoceae</taxon>
        <taxon>Hedyotis-Oldenlandia complex</taxon>
        <taxon>Oldenlandia</taxon>
    </lineage>
</organism>
<evidence type="ECO:0000313" key="1">
    <source>
        <dbReference type="EMBL" id="CAI9090653.1"/>
    </source>
</evidence>
<dbReference type="Proteomes" id="UP001161247">
    <property type="component" value="Chromosome 1"/>
</dbReference>
<dbReference type="EMBL" id="OX459118">
    <property type="protein sequence ID" value="CAI9090653.1"/>
    <property type="molecule type" value="Genomic_DNA"/>
</dbReference>
<name>A0AAV1C6J8_OLDCO</name>
<accession>A0AAV1C6J8</accession>
<sequence length="210" mass="22699">MSSTATTITTSEEEGFVLPNIPNEWLDYFNHQQFMEDFDVPFDGGIPLAAVSHDTSFEDDVVYLGSDNIYNNTSQGGGSDTAAGLKVSGSAGAATAISPENSTGASNNHISQVDYLSPKAKQVKRRSRASRKTPTTLLNASIKNFRTVVQQYTGCRSSNSGFNGNGKGPITLSFGPPKNDFPGSLGYDYFNTTHENLDDHQQMINSFADY</sequence>
<dbReference type="PANTHER" id="PTHR33179:SF83">
    <property type="entry name" value="VQ DOMAIN-CONTAINING PROTEIN"/>
    <property type="match status" value="1"/>
</dbReference>
<reference evidence="1" key="1">
    <citation type="submission" date="2023-03" db="EMBL/GenBank/DDBJ databases">
        <authorList>
            <person name="Julca I."/>
        </authorList>
    </citation>
    <scope>NUCLEOTIDE SEQUENCE</scope>
</reference>
<dbReference type="AlphaFoldDB" id="A0AAV1C6J8"/>
<dbReference type="PANTHER" id="PTHR33179">
    <property type="entry name" value="VQ MOTIF-CONTAINING PROTEIN"/>
    <property type="match status" value="1"/>
</dbReference>
<protein>
    <submittedName>
        <fullName evidence="1">OLC1v1025470C1</fullName>
    </submittedName>
</protein>
<gene>
    <name evidence="1" type="ORF">OLC1_LOCUS2753</name>
</gene>
<proteinExistence type="predicted"/>